<dbReference type="EMBL" id="JAYMYQ010000008">
    <property type="protein sequence ID" value="KAK7315644.1"/>
    <property type="molecule type" value="Genomic_DNA"/>
</dbReference>
<protein>
    <submittedName>
        <fullName evidence="1">Uncharacterized protein</fullName>
    </submittedName>
</protein>
<evidence type="ECO:0000313" key="1">
    <source>
        <dbReference type="EMBL" id="KAK7315644.1"/>
    </source>
</evidence>
<accession>A0AAN9KEP3</accession>
<organism evidence="1 2">
    <name type="scientific">Canavalia gladiata</name>
    <name type="common">Sword bean</name>
    <name type="synonym">Dolichos gladiatus</name>
    <dbReference type="NCBI Taxonomy" id="3824"/>
    <lineage>
        <taxon>Eukaryota</taxon>
        <taxon>Viridiplantae</taxon>
        <taxon>Streptophyta</taxon>
        <taxon>Embryophyta</taxon>
        <taxon>Tracheophyta</taxon>
        <taxon>Spermatophyta</taxon>
        <taxon>Magnoliopsida</taxon>
        <taxon>eudicotyledons</taxon>
        <taxon>Gunneridae</taxon>
        <taxon>Pentapetalae</taxon>
        <taxon>rosids</taxon>
        <taxon>fabids</taxon>
        <taxon>Fabales</taxon>
        <taxon>Fabaceae</taxon>
        <taxon>Papilionoideae</taxon>
        <taxon>50 kb inversion clade</taxon>
        <taxon>NPAAA clade</taxon>
        <taxon>indigoferoid/millettioid clade</taxon>
        <taxon>Phaseoleae</taxon>
        <taxon>Canavalia</taxon>
    </lineage>
</organism>
<keyword evidence="2" id="KW-1185">Reference proteome</keyword>
<gene>
    <name evidence="1" type="ORF">VNO77_34210</name>
</gene>
<evidence type="ECO:0000313" key="2">
    <source>
        <dbReference type="Proteomes" id="UP001367508"/>
    </source>
</evidence>
<proteinExistence type="predicted"/>
<dbReference type="Proteomes" id="UP001367508">
    <property type="component" value="Unassembled WGS sequence"/>
</dbReference>
<name>A0AAN9KEP3_CANGL</name>
<reference evidence="1 2" key="1">
    <citation type="submission" date="2024-01" db="EMBL/GenBank/DDBJ databases">
        <title>The genomes of 5 underutilized Papilionoideae crops provide insights into root nodulation and disease resistanc.</title>
        <authorList>
            <person name="Jiang F."/>
        </authorList>
    </citation>
    <scope>NUCLEOTIDE SEQUENCE [LARGE SCALE GENOMIC DNA]</scope>
    <source>
        <strain evidence="1">LVBAO_FW01</strain>
        <tissue evidence="1">Leaves</tissue>
    </source>
</reference>
<dbReference type="AlphaFoldDB" id="A0AAN9KEP3"/>
<comment type="caution">
    <text evidence="1">The sequence shown here is derived from an EMBL/GenBank/DDBJ whole genome shotgun (WGS) entry which is preliminary data.</text>
</comment>
<sequence length="193" mass="21645">MHETFGPTEILIQGRVGEVFGCISFIQSIKPLSGSCTFKLISTLYELGIIAWLWLYSNQVTNVDQVACMFNHSFCNNKAHKSLRNEFTEFLERFCNFFQESPLCSLSKGALVLLEKLNECKVSQRSYLVSTSPSSIPIMSSLRRMIFVVRVIDVYKGEFGVGLPYATTYANYALNDDPIVFVGFLGTDDTSVA</sequence>